<dbReference type="InterPro" id="IPR023828">
    <property type="entry name" value="Peptidase_S8_Ser-AS"/>
</dbReference>
<keyword evidence="10" id="KW-1133">Transmembrane helix</keyword>
<keyword evidence="10" id="KW-0812">Transmembrane</keyword>
<dbReference type="InterPro" id="IPR002884">
    <property type="entry name" value="P_dom"/>
</dbReference>
<proteinExistence type="inferred from homology"/>
<dbReference type="RefSeq" id="XP_024355568.1">
    <property type="nucleotide sequence ID" value="XM_024490165.1"/>
</dbReference>
<evidence type="ECO:0000256" key="9">
    <source>
        <dbReference type="RuleBase" id="RU003355"/>
    </source>
</evidence>
<dbReference type="SUPFAM" id="SSF52743">
    <property type="entry name" value="Subtilisin-like"/>
    <property type="match status" value="1"/>
</dbReference>
<dbReference type="Proteomes" id="UP000019149">
    <property type="component" value="Unassembled WGS sequence"/>
</dbReference>
<dbReference type="PROSITE" id="PS00136">
    <property type="entry name" value="SUBTILASE_ASP"/>
    <property type="match status" value="1"/>
</dbReference>
<evidence type="ECO:0000256" key="5">
    <source>
        <dbReference type="ARBA" id="ARBA00022825"/>
    </source>
</evidence>
<dbReference type="EMBL" id="APAU02000003">
    <property type="protein sequence ID" value="EUB64372.1"/>
    <property type="molecule type" value="Genomic_DNA"/>
</dbReference>
<reference evidence="12 13" key="1">
    <citation type="journal article" date="2013" name="Nat. Genet.">
        <title>The genome of the hydatid tapeworm Echinococcus granulosus.</title>
        <authorList>
            <person name="Zheng H."/>
            <person name="Zhang W."/>
            <person name="Zhang L."/>
            <person name="Zhang Z."/>
            <person name="Li J."/>
            <person name="Lu G."/>
            <person name="Zhu Y."/>
            <person name="Wang Y."/>
            <person name="Huang Y."/>
            <person name="Liu J."/>
            <person name="Kang H."/>
            <person name="Chen J."/>
            <person name="Wang L."/>
            <person name="Chen A."/>
            <person name="Yu S."/>
            <person name="Gao Z."/>
            <person name="Jin L."/>
            <person name="Gu W."/>
            <person name="Wang Z."/>
            <person name="Zhao L."/>
            <person name="Shi B."/>
            <person name="Wen H."/>
            <person name="Lin R."/>
            <person name="Jones M.K."/>
            <person name="Brejova B."/>
            <person name="Vinar T."/>
            <person name="Zhao G."/>
            <person name="McManus D.P."/>
            <person name="Chen Z."/>
            <person name="Zhou Y."/>
            <person name="Wang S."/>
        </authorList>
    </citation>
    <scope>NUCLEOTIDE SEQUENCE [LARGE SCALE GENOMIC DNA]</scope>
</reference>
<evidence type="ECO:0000313" key="13">
    <source>
        <dbReference type="Proteomes" id="UP000019149"/>
    </source>
</evidence>
<evidence type="ECO:0000256" key="6">
    <source>
        <dbReference type="ARBA" id="ARBA00023157"/>
    </source>
</evidence>
<dbReference type="SUPFAM" id="SSF49785">
    <property type="entry name" value="Galactose-binding domain-like"/>
    <property type="match status" value="1"/>
</dbReference>
<dbReference type="PROSITE" id="PS00138">
    <property type="entry name" value="SUBTILASE_SER"/>
    <property type="match status" value="1"/>
</dbReference>
<evidence type="ECO:0000256" key="10">
    <source>
        <dbReference type="SAM" id="Phobius"/>
    </source>
</evidence>
<dbReference type="Pfam" id="PF00082">
    <property type="entry name" value="Peptidase_S8"/>
    <property type="match status" value="1"/>
</dbReference>
<dbReference type="SUPFAM" id="SSF57184">
    <property type="entry name" value="Growth factor receptor domain"/>
    <property type="match status" value="2"/>
</dbReference>
<dbReference type="Pfam" id="PF01483">
    <property type="entry name" value="P_proprotein"/>
    <property type="match status" value="1"/>
</dbReference>
<dbReference type="OMA" id="FCHATIY"/>
<keyword evidence="4 8" id="KW-0378">Hydrolase</keyword>
<dbReference type="GO" id="GO:0000139">
    <property type="term" value="C:Golgi membrane"/>
    <property type="evidence" value="ECO:0007669"/>
    <property type="project" value="TreeGrafter"/>
</dbReference>
<dbReference type="CTD" id="36336631"/>
<gene>
    <name evidence="12" type="ORF">EGR_00916</name>
</gene>
<dbReference type="Gene3D" id="2.10.220.10">
    <property type="entry name" value="Hormone Receptor, Insulin-like Growth Factor Receptor 1, Chain A, domain 2"/>
    <property type="match status" value="5"/>
</dbReference>
<keyword evidence="13" id="KW-1185">Reference proteome</keyword>
<dbReference type="PROSITE" id="PS00137">
    <property type="entry name" value="SUBTILASE_HIS"/>
    <property type="match status" value="1"/>
</dbReference>
<keyword evidence="1 8" id="KW-0645">Protease</keyword>
<feature type="active site" description="Charge relay system" evidence="7 8">
    <location>
        <position position="168"/>
    </location>
</feature>
<sequence>MPTTEGDCQRYTAIIRGAMTACWAFTLMTLHLLIKCLSADSKLVNEFVIEIAVEGNARHIIESMGFKFIRKIHGHDYTYLAKLPEKSFENATKYLLRTKRNAEVVLIEQQKQLIRTKRDVFTWNDLKYPDMWYLNRASNKYSDEVDLNVQEAWQLGYSGKGVVVTIMDDGLDHTHPDLSANYAEQASWDVNNGDRDPMPNTTNPDNKHGTRCAGQVAAVGNNSVCIVGVAFNVLIGGIRMLDGTITDRVEAESLNFNQNYIDIYSGSWGPDDTGQIYEGPGRMASEAFHKGATTIVGEGDLQLIRPHVLRPYHACTQGCTRGPSTGAEYAIWCNGLCLKRGHCNNASADGRNGLGNVFVWASGNGGRRGDSCAADGYVSSIYTLAVSSVTEHNTQPWYLEKCAAILVSTYSSGGPGESGIVTTDLNHGCTNSHTGTSASAPLAVGIIALMLEAKCVSTSFGLPARLVPATSLSFLFLHPWLSSCEKATFRFRPKLTWRDVQYLTVLTANTKPFKDGDFTKNGVGYLYSNYYGFGLMDAGKAVRLSELWRTLPPHHRCTTNVKQLSRDLSVLFSETYTFNFTGCRPFLAADSSNGRINEEGEPIAFVEHIQVFMTVRYDHRGLVRVRVVSPSGTVSELMPVRLFDAFSKFDGIDRWPLMSVQFWGEPSAGEWKIIIDNMEGFKLLSSWKKQQEAFEKSAGQWDSVHMVAYGTESFPIRLKPPSKERQPPKPWFDRFAQYVVSDDEMSPTGYTCHSQCATNECWGPSANQCLKGCKNFVTESGQCVSECPMGTTALISAIVSDLRAQSSSTAVARGELRCERCFSACAECLRPYSAHSCTACSGDSYLAPFLSPTKAQVPLNPRIARLLDSITAVHGNRLLVGSCVSRCPIGYFANETSKVCEQCVGNCKKYSGLGADACQECAKNYRVDTAGPHRCPKGSFLKGNICVPCVAGCNVDSCSEHGLCTYCDTAHRFMHEGRCEKSCPVGFFPAFRLRQSGLYETETAPIVDDAGIVWMCAPCPPGCVSCSPSPRRLQGFVVPRCDTCHKGLSLERNSGLCKSPCPIGTYGQNCTRTCHHMCLTCLDELDSCLQCSSGAYLAYGEHRLDPLIIFTSDKPIGYGCVNFCPEATYAARIDGELICLPCPPLCKSCAAPDKCTRCEEGYALSKRDGKCEPVRSCSQATYFDNSDQKCKPCHPSCVRCRGSGSSDCLECPRLSSGLSTFPACLEPPPPMRATHTSQEPLLESPVGTCYPCCHVARILDSQPPSGFTCSSWAAIGGGLGLYENYTFLGGIADTPLEANGSGWAWVGEDPVRLSFFITAILTVAIALGYLVYHLTTKRIRKRHIRNYHSLFLSHGRTGSRLSQRCPDAGSSPVIHIQSPVNGQTNGRAKTPVIVSEQNSFFNQLQPPKLIDNF</sequence>
<dbReference type="PANTHER" id="PTHR42884:SF23">
    <property type="entry name" value="FURIN-LIKE PROTEASE 2"/>
    <property type="match status" value="1"/>
</dbReference>
<keyword evidence="10" id="KW-0472">Membrane</keyword>
<feature type="transmembrane region" description="Helical" evidence="10">
    <location>
        <begin position="1313"/>
        <end position="1332"/>
    </location>
</feature>
<keyword evidence="5 8" id="KW-0720">Serine protease</keyword>
<evidence type="ECO:0000313" key="12">
    <source>
        <dbReference type="EMBL" id="EUB64372.1"/>
    </source>
</evidence>
<comment type="caution">
    <text evidence="12">The sequence shown here is derived from an EMBL/GenBank/DDBJ whole genome shotgun (WGS) entry which is preliminary data.</text>
</comment>
<evidence type="ECO:0000256" key="2">
    <source>
        <dbReference type="ARBA" id="ARBA00022685"/>
    </source>
</evidence>
<dbReference type="STRING" id="6210.W6V0G5"/>
<protein>
    <submittedName>
        <fullName evidence="12">Proprotein convertase subtilisin/kexin type</fullName>
    </submittedName>
</protein>
<dbReference type="GO" id="GO:0016485">
    <property type="term" value="P:protein processing"/>
    <property type="evidence" value="ECO:0007669"/>
    <property type="project" value="TreeGrafter"/>
</dbReference>
<dbReference type="GO" id="GO:0005802">
    <property type="term" value="C:trans-Golgi network"/>
    <property type="evidence" value="ECO:0007669"/>
    <property type="project" value="TreeGrafter"/>
</dbReference>
<evidence type="ECO:0000256" key="1">
    <source>
        <dbReference type="ARBA" id="ARBA00022670"/>
    </source>
</evidence>
<feature type="active site" description="Charge relay system" evidence="7 8">
    <location>
        <position position="208"/>
    </location>
</feature>
<evidence type="ECO:0000256" key="7">
    <source>
        <dbReference type="PIRSR" id="PIRSR615500-1"/>
    </source>
</evidence>
<comment type="similarity">
    <text evidence="8 9">Belongs to the peptidase S8 family.</text>
</comment>
<accession>W6V0G5</accession>
<dbReference type="PANTHER" id="PTHR42884">
    <property type="entry name" value="PROPROTEIN CONVERTASE SUBTILISIN/KEXIN-RELATED"/>
    <property type="match status" value="1"/>
</dbReference>
<dbReference type="PRINTS" id="PR00723">
    <property type="entry name" value="SUBTILISIN"/>
</dbReference>
<keyword evidence="6" id="KW-1015">Disulfide bond</keyword>
<dbReference type="InterPro" id="IPR022398">
    <property type="entry name" value="Peptidase_S8_His-AS"/>
</dbReference>
<dbReference type="PROSITE" id="PS51892">
    <property type="entry name" value="SUBTILASE"/>
    <property type="match status" value="1"/>
</dbReference>
<dbReference type="InterPro" id="IPR034182">
    <property type="entry name" value="Kexin/furin"/>
</dbReference>
<dbReference type="GeneID" id="36336631"/>
<dbReference type="Gene3D" id="2.60.120.260">
    <property type="entry name" value="Galactose-binding domain-like"/>
    <property type="match status" value="1"/>
</dbReference>
<feature type="domain" description="P/Homo B" evidence="11">
    <location>
        <begin position="550"/>
        <end position="714"/>
    </location>
</feature>
<dbReference type="InterPro" id="IPR023827">
    <property type="entry name" value="Peptidase_S8_Asp-AS"/>
</dbReference>
<dbReference type="CDD" id="cd04059">
    <property type="entry name" value="Peptidases_S8_Protein_convertases_Kexins_Furin-like"/>
    <property type="match status" value="1"/>
</dbReference>
<name>W6V0G5_ECHGR</name>
<dbReference type="KEGG" id="egl:EGR_00916"/>
<dbReference type="InterPro" id="IPR015500">
    <property type="entry name" value="Peptidase_S8_subtilisin-rel"/>
</dbReference>
<dbReference type="InterPro" id="IPR008979">
    <property type="entry name" value="Galactose-bd-like_sf"/>
</dbReference>
<dbReference type="InterPro" id="IPR000209">
    <property type="entry name" value="Peptidase_S8/S53_dom"/>
</dbReference>
<dbReference type="SMART" id="SM00261">
    <property type="entry name" value="FU"/>
    <property type="match status" value="8"/>
</dbReference>
<dbReference type="GO" id="GO:0004252">
    <property type="term" value="F:serine-type endopeptidase activity"/>
    <property type="evidence" value="ECO:0007669"/>
    <property type="project" value="UniProtKB-UniRule"/>
</dbReference>
<evidence type="ECO:0000256" key="8">
    <source>
        <dbReference type="PROSITE-ProRule" id="PRU01240"/>
    </source>
</evidence>
<evidence type="ECO:0000256" key="3">
    <source>
        <dbReference type="ARBA" id="ARBA00022729"/>
    </source>
</evidence>
<organism evidence="12 13">
    <name type="scientific">Echinococcus granulosus</name>
    <name type="common">Hydatid tapeworm</name>
    <dbReference type="NCBI Taxonomy" id="6210"/>
    <lineage>
        <taxon>Eukaryota</taxon>
        <taxon>Metazoa</taxon>
        <taxon>Spiralia</taxon>
        <taxon>Lophotrochozoa</taxon>
        <taxon>Platyhelminthes</taxon>
        <taxon>Cestoda</taxon>
        <taxon>Eucestoda</taxon>
        <taxon>Cyclophyllidea</taxon>
        <taxon>Taeniidae</taxon>
        <taxon>Echinococcus</taxon>
        <taxon>Echinococcus granulosus group</taxon>
    </lineage>
</organism>
<dbReference type="Gene3D" id="3.40.50.200">
    <property type="entry name" value="Peptidase S8/S53 domain"/>
    <property type="match status" value="1"/>
</dbReference>
<dbReference type="InterPro" id="IPR006212">
    <property type="entry name" value="Furin_repeat"/>
</dbReference>
<dbReference type="InterPro" id="IPR036852">
    <property type="entry name" value="Peptidase_S8/S53_dom_sf"/>
</dbReference>
<dbReference type="OrthoDB" id="300641at2759"/>
<dbReference type="PROSITE" id="PS51829">
    <property type="entry name" value="P_HOMO_B"/>
    <property type="match status" value="1"/>
</dbReference>
<evidence type="ECO:0000259" key="11">
    <source>
        <dbReference type="PROSITE" id="PS51829"/>
    </source>
</evidence>
<dbReference type="InterPro" id="IPR009030">
    <property type="entry name" value="Growth_fac_rcpt_cys_sf"/>
</dbReference>
<keyword evidence="2" id="KW-0165">Cleavage on pair of basic residues</keyword>
<feature type="active site" description="Charge relay system" evidence="7 8">
    <location>
        <position position="437"/>
    </location>
</feature>
<keyword evidence="3" id="KW-0732">Signal</keyword>
<evidence type="ECO:0000256" key="4">
    <source>
        <dbReference type="ARBA" id="ARBA00022801"/>
    </source>
</evidence>
<dbReference type="CDD" id="cd00064">
    <property type="entry name" value="FU"/>
    <property type="match status" value="2"/>
</dbReference>